<name>A0ABN2LS62_9MICO</name>
<keyword evidence="3" id="KW-0813">Transport</keyword>
<keyword evidence="4 5" id="KW-0732">Signal</keyword>
<gene>
    <name evidence="7" type="ORF">GCM10009768_28730</name>
</gene>
<dbReference type="PIRSF" id="PIRSF002741">
    <property type="entry name" value="MppA"/>
    <property type="match status" value="1"/>
</dbReference>
<dbReference type="InterPro" id="IPR030678">
    <property type="entry name" value="Peptide/Ni-bd"/>
</dbReference>
<comment type="caution">
    <text evidence="7">The sequence shown here is derived from an EMBL/GenBank/DDBJ whole genome shotgun (WGS) entry which is preliminary data.</text>
</comment>
<evidence type="ECO:0000256" key="1">
    <source>
        <dbReference type="ARBA" id="ARBA00004196"/>
    </source>
</evidence>
<dbReference type="Gene3D" id="3.40.190.10">
    <property type="entry name" value="Periplasmic binding protein-like II"/>
    <property type="match status" value="1"/>
</dbReference>
<dbReference type="Gene3D" id="3.90.76.10">
    <property type="entry name" value="Dipeptide-binding Protein, Domain 1"/>
    <property type="match status" value="1"/>
</dbReference>
<dbReference type="EMBL" id="BAAAOB010000005">
    <property type="protein sequence ID" value="GAA1798011.1"/>
    <property type="molecule type" value="Genomic_DNA"/>
</dbReference>
<dbReference type="SUPFAM" id="SSF53850">
    <property type="entry name" value="Periplasmic binding protein-like II"/>
    <property type="match status" value="1"/>
</dbReference>
<reference evidence="7 8" key="1">
    <citation type="journal article" date="2019" name="Int. J. Syst. Evol. Microbiol.">
        <title>The Global Catalogue of Microorganisms (GCM) 10K type strain sequencing project: providing services to taxonomists for standard genome sequencing and annotation.</title>
        <authorList>
            <consortium name="The Broad Institute Genomics Platform"/>
            <consortium name="The Broad Institute Genome Sequencing Center for Infectious Disease"/>
            <person name="Wu L."/>
            <person name="Ma J."/>
        </authorList>
    </citation>
    <scope>NUCLEOTIDE SEQUENCE [LARGE SCALE GENOMIC DNA]</scope>
    <source>
        <strain evidence="7 8">JCM 14736</strain>
    </source>
</reference>
<comment type="subcellular location">
    <subcellularLocation>
        <location evidence="1">Cell envelope</location>
    </subcellularLocation>
</comment>
<accession>A0ABN2LS62</accession>
<evidence type="ECO:0000256" key="2">
    <source>
        <dbReference type="ARBA" id="ARBA00005695"/>
    </source>
</evidence>
<feature type="chain" id="PRO_5046648274" evidence="5">
    <location>
        <begin position="28"/>
        <end position="540"/>
    </location>
</feature>
<evidence type="ECO:0000313" key="8">
    <source>
        <dbReference type="Proteomes" id="UP001500851"/>
    </source>
</evidence>
<evidence type="ECO:0000256" key="5">
    <source>
        <dbReference type="SAM" id="SignalP"/>
    </source>
</evidence>
<dbReference type="Proteomes" id="UP001500851">
    <property type="component" value="Unassembled WGS sequence"/>
</dbReference>
<feature type="domain" description="Solute-binding protein family 5" evidence="6">
    <location>
        <begin position="81"/>
        <end position="461"/>
    </location>
</feature>
<dbReference type="PANTHER" id="PTHR30290">
    <property type="entry name" value="PERIPLASMIC BINDING COMPONENT OF ABC TRANSPORTER"/>
    <property type="match status" value="1"/>
</dbReference>
<evidence type="ECO:0000313" key="7">
    <source>
        <dbReference type="EMBL" id="GAA1798011.1"/>
    </source>
</evidence>
<keyword evidence="8" id="KW-1185">Reference proteome</keyword>
<dbReference type="PANTHER" id="PTHR30290:SF10">
    <property type="entry name" value="PERIPLASMIC OLIGOPEPTIDE-BINDING PROTEIN-RELATED"/>
    <property type="match status" value="1"/>
</dbReference>
<comment type="similarity">
    <text evidence="2">Belongs to the bacterial solute-binding protein 5 family.</text>
</comment>
<organism evidence="7 8">
    <name type="scientific">Leucobacter iarius</name>
    <dbReference type="NCBI Taxonomy" id="333963"/>
    <lineage>
        <taxon>Bacteria</taxon>
        <taxon>Bacillati</taxon>
        <taxon>Actinomycetota</taxon>
        <taxon>Actinomycetes</taxon>
        <taxon>Micrococcales</taxon>
        <taxon>Microbacteriaceae</taxon>
        <taxon>Leucobacter</taxon>
    </lineage>
</organism>
<evidence type="ECO:0000256" key="4">
    <source>
        <dbReference type="ARBA" id="ARBA00022729"/>
    </source>
</evidence>
<protein>
    <submittedName>
        <fullName evidence="7">ABC transporter substrate-binding protein</fullName>
    </submittedName>
</protein>
<proteinExistence type="inferred from homology"/>
<dbReference type="PROSITE" id="PS51257">
    <property type="entry name" value="PROKAR_LIPOPROTEIN"/>
    <property type="match status" value="1"/>
</dbReference>
<sequence>MKLSRTGTGAIALVATGALLLTGCAQGGGTGGGGTGSGSITVGTTDVVTALDPAGSYDNGSFAVMTNVFPMLMNHPIGKSEVEPDIATSAEFTSPTEYTVKLKKGLKFANGHDLTSSDVKFTFDRQVKIADPSGPSSLLANIASVDAKDPETVVFHLKEGNDQTFPQILSTPAAPIVDEEVFPADKLASDDEIVKGKAFAGQYTLEAFKKNELASYKAYDGYQGMWGKPKTASVNVKYFAKEPNLSQAIQTKAIDVAFRSLPAADIAKFRNTKGLKIVQGPGGAIRYIVFNFETQPFGSKTPEADPKKALAVRQAAADLVDREKIAKQVYEGTFSPLYSQVAQGFTGATESFKGEYGDKKGGPDAAAAKKALTDAGVQMPVTLKLQYNPDHYGDKSSEEYALVKQQLEADGVFKVDLQSTEWGQYSADFPKDVYPVFQLGWFPDFSDADNYLSPFFTKGGGFTNNHYANEEVDALIKKQRAVTDKAERTKDIEQIQDLVAKDAPIIPLLQGDQVAVTVDGVDGVTLDASFKFRLGTLTKK</sequence>
<feature type="signal peptide" evidence="5">
    <location>
        <begin position="1"/>
        <end position="27"/>
    </location>
</feature>
<dbReference type="Pfam" id="PF00496">
    <property type="entry name" value="SBP_bac_5"/>
    <property type="match status" value="1"/>
</dbReference>
<evidence type="ECO:0000256" key="3">
    <source>
        <dbReference type="ARBA" id="ARBA00022448"/>
    </source>
</evidence>
<evidence type="ECO:0000259" key="6">
    <source>
        <dbReference type="Pfam" id="PF00496"/>
    </source>
</evidence>
<dbReference type="InterPro" id="IPR000914">
    <property type="entry name" value="SBP_5_dom"/>
</dbReference>
<dbReference type="Gene3D" id="3.10.105.10">
    <property type="entry name" value="Dipeptide-binding Protein, Domain 3"/>
    <property type="match status" value="1"/>
</dbReference>
<dbReference type="InterPro" id="IPR039424">
    <property type="entry name" value="SBP_5"/>
</dbReference>